<dbReference type="OMA" id="WISSDEC"/>
<dbReference type="Proteomes" id="UP000007015">
    <property type="component" value="Chromosome 4"/>
</dbReference>
<dbReference type="STRING" id="39946.B8AVP6"/>
<sequence length="405" mass="46632">MGDLNDIMYDNEKLSCSPVNSSRISQFPRHIHNLGLIDLGYNGPAYTWSNKKNGCDLVLERLDRCLANVEWCMLFPHTTVYHLPMLYSDHAPIIAILNPIHHHPKKSFKFENWWISEKDFQKEAQAGWSAINSNFHSKAIHLGKHLSTWNKKKGSLHSQLKQVENQILQVQSNANRANLLHEEKRLEQLHDALMSKLSDFYKQRAKKYWIQQGDRNTSFFQQAVHKRRRKNRIAGIMTRDGWTINPDNIAFTFISYFNNLFSSNTADLTTNTNEEADHNNQLPAPTPPTEDQILALLKGMKKDASPGPDGLNVGFYIAAWPWIKQDVTEMVHQFYNTAFDRLEWCFIAEALQRKGFHESLSEDIQSNHIKGAFGGQEATMNNKLKEYVGDLGMTFANLFLEEVLV</sequence>
<evidence type="ECO:0000313" key="3">
    <source>
        <dbReference type="Proteomes" id="UP000007015"/>
    </source>
</evidence>
<dbReference type="InterPro" id="IPR036691">
    <property type="entry name" value="Endo/exonu/phosph_ase_sf"/>
</dbReference>
<organism evidence="2 3">
    <name type="scientific">Oryza sativa subsp. indica</name>
    <name type="common">Rice</name>
    <dbReference type="NCBI Taxonomy" id="39946"/>
    <lineage>
        <taxon>Eukaryota</taxon>
        <taxon>Viridiplantae</taxon>
        <taxon>Streptophyta</taxon>
        <taxon>Embryophyta</taxon>
        <taxon>Tracheophyta</taxon>
        <taxon>Spermatophyta</taxon>
        <taxon>Magnoliopsida</taxon>
        <taxon>Liliopsida</taxon>
        <taxon>Poales</taxon>
        <taxon>Poaceae</taxon>
        <taxon>BOP clade</taxon>
        <taxon>Oryzoideae</taxon>
        <taxon>Oryzeae</taxon>
        <taxon>Oryzinae</taxon>
        <taxon>Oryza</taxon>
        <taxon>Oryza sativa</taxon>
    </lineage>
</organism>
<evidence type="ECO:0008006" key="4">
    <source>
        <dbReference type="Google" id="ProtNLM"/>
    </source>
</evidence>
<protein>
    <recommendedName>
        <fullName evidence="4">Reverse transcriptase</fullName>
    </recommendedName>
</protein>
<dbReference type="PANTHER" id="PTHR33710">
    <property type="entry name" value="BNAC02G09200D PROTEIN"/>
    <property type="match status" value="1"/>
</dbReference>
<proteinExistence type="predicted"/>
<dbReference type="SUPFAM" id="SSF56219">
    <property type="entry name" value="DNase I-like"/>
    <property type="match status" value="1"/>
</dbReference>
<evidence type="ECO:0000256" key="1">
    <source>
        <dbReference type="SAM" id="MobiDB-lite"/>
    </source>
</evidence>
<dbReference type="Gramene" id="BGIOSGA015540-TA">
    <property type="protein sequence ID" value="BGIOSGA015540-PA"/>
    <property type="gene ID" value="BGIOSGA015540"/>
</dbReference>
<reference evidence="2 3" key="1">
    <citation type="journal article" date="2005" name="PLoS Biol.">
        <title>The genomes of Oryza sativa: a history of duplications.</title>
        <authorList>
            <person name="Yu J."/>
            <person name="Wang J."/>
            <person name="Lin W."/>
            <person name="Li S."/>
            <person name="Li H."/>
            <person name="Zhou J."/>
            <person name="Ni P."/>
            <person name="Dong W."/>
            <person name="Hu S."/>
            <person name="Zeng C."/>
            <person name="Zhang J."/>
            <person name="Zhang Y."/>
            <person name="Li R."/>
            <person name="Xu Z."/>
            <person name="Li S."/>
            <person name="Li X."/>
            <person name="Zheng H."/>
            <person name="Cong L."/>
            <person name="Lin L."/>
            <person name="Yin J."/>
            <person name="Geng J."/>
            <person name="Li G."/>
            <person name="Shi J."/>
            <person name="Liu J."/>
            <person name="Lv H."/>
            <person name="Li J."/>
            <person name="Wang J."/>
            <person name="Deng Y."/>
            <person name="Ran L."/>
            <person name="Shi X."/>
            <person name="Wang X."/>
            <person name="Wu Q."/>
            <person name="Li C."/>
            <person name="Ren X."/>
            <person name="Wang J."/>
            <person name="Wang X."/>
            <person name="Li D."/>
            <person name="Liu D."/>
            <person name="Zhang X."/>
            <person name="Ji Z."/>
            <person name="Zhao W."/>
            <person name="Sun Y."/>
            <person name="Zhang Z."/>
            <person name="Bao J."/>
            <person name="Han Y."/>
            <person name="Dong L."/>
            <person name="Ji J."/>
            <person name="Chen P."/>
            <person name="Wu S."/>
            <person name="Liu J."/>
            <person name="Xiao Y."/>
            <person name="Bu D."/>
            <person name="Tan J."/>
            <person name="Yang L."/>
            <person name="Ye C."/>
            <person name="Zhang J."/>
            <person name="Xu J."/>
            <person name="Zhou Y."/>
            <person name="Yu Y."/>
            <person name="Zhang B."/>
            <person name="Zhuang S."/>
            <person name="Wei H."/>
            <person name="Liu B."/>
            <person name="Lei M."/>
            <person name="Yu H."/>
            <person name="Li Y."/>
            <person name="Xu H."/>
            <person name="Wei S."/>
            <person name="He X."/>
            <person name="Fang L."/>
            <person name="Zhang Z."/>
            <person name="Zhang Y."/>
            <person name="Huang X."/>
            <person name="Su Z."/>
            <person name="Tong W."/>
            <person name="Li J."/>
            <person name="Tong Z."/>
            <person name="Li S."/>
            <person name="Ye J."/>
            <person name="Wang L."/>
            <person name="Fang L."/>
            <person name="Lei T."/>
            <person name="Chen C."/>
            <person name="Chen H."/>
            <person name="Xu Z."/>
            <person name="Li H."/>
            <person name="Huang H."/>
            <person name="Zhang F."/>
            <person name="Xu H."/>
            <person name="Li N."/>
            <person name="Zhao C."/>
            <person name="Li S."/>
            <person name="Dong L."/>
            <person name="Huang Y."/>
            <person name="Li L."/>
            <person name="Xi Y."/>
            <person name="Qi Q."/>
            <person name="Li W."/>
            <person name="Zhang B."/>
            <person name="Hu W."/>
            <person name="Zhang Y."/>
            <person name="Tian X."/>
            <person name="Jiao Y."/>
            <person name="Liang X."/>
            <person name="Jin J."/>
            <person name="Gao L."/>
            <person name="Zheng W."/>
            <person name="Hao B."/>
            <person name="Liu S."/>
            <person name="Wang W."/>
            <person name="Yuan L."/>
            <person name="Cao M."/>
            <person name="McDermott J."/>
            <person name="Samudrala R."/>
            <person name="Wang J."/>
            <person name="Wong G.K."/>
            <person name="Yang H."/>
        </authorList>
    </citation>
    <scope>NUCLEOTIDE SEQUENCE [LARGE SCALE GENOMIC DNA]</scope>
    <source>
        <strain evidence="3">cv. 93-11</strain>
    </source>
</reference>
<dbReference type="EMBL" id="CM000129">
    <property type="protein sequence ID" value="EEC76821.1"/>
    <property type="molecule type" value="Genomic_DNA"/>
</dbReference>
<gene>
    <name evidence="2" type="ORF">OsI_14959</name>
</gene>
<dbReference type="AlphaFoldDB" id="B8AVP6"/>
<keyword evidence="3" id="KW-1185">Reference proteome</keyword>
<accession>B8AVP6</accession>
<feature type="compositionally biased region" description="Polar residues" evidence="1">
    <location>
        <begin position="270"/>
        <end position="283"/>
    </location>
</feature>
<evidence type="ECO:0000313" key="2">
    <source>
        <dbReference type="EMBL" id="EEC76821.1"/>
    </source>
</evidence>
<name>B8AVP6_ORYSI</name>
<dbReference type="HOGENOM" id="CLU_000680_36_7_1"/>
<dbReference type="PANTHER" id="PTHR33710:SF79">
    <property type="entry name" value="OS06G0205337 PROTEIN"/>
    <property type="match status" value="1"/>
</dbReference>
<feature type="region of interest" description="Disordered" evidence="1">
    <location>
        <begin position="270"/>
        <end position="289"/>
    </location>
</feature>